<dbReference type="PROSITE" id="PS51035">
    <property type="entry name" value="BAG"/>
    <property type="match status" value="1"/>
</dbReference>
<dbReference type="InterPro" id="IPR036533">
    <property type="entry name" value="BAG_dom_sf"/>
</dbReference>
<feature type="domain" description="WW" evidence="2">
    <location>
        <begin position="7"/>
        <end position="41"/>
    </location>
</feature>
<dbReference type="InterPro" id="IPR001202">
    <property type="entry name" value="WW_dom"/>
</dbReference>
<dbReference type="Gene3D" id="2.20.70.10">
    <property type="match status" value="1"/>
</dbReference>
<dbReference type="SUPFAM" id="SSF51045">
    <property type="entry name" value="WW domain"/>
    <property type="match status" value="1"/>
</dbReference>
<feature type="region of interest" description="Disordered" evidence="1">
    <location>
        <begin position="204"/>
        <end position="235"/>
    </location>
</feature>
<dbReference type="Pfam" id="PF02179">
    <property type="entry name" value="BAG"/>
    <property type="match status" value="1"/>
</dbReference>
<dbReference type="SMART" id="SM00264">
    <property type="entry name" value="BAG"/>
    <property type="match status" value="1"/>
</dbReference>
<dbReference type="EMBL" id="JAKROA010000002">
    <property type="protein sequence ID" value="KAL5109863.1"/>
    <property type="molecule type" value="Genomic_DNA"/>
</dbReference>
<evidence type="ECO:0000259" key="3">
    <source>
        <dbReference type="PROSITE" id="PS51035"/>
    </source>
</evidence>
<dbReference type="PROSITE" id="PS50020">
    <property type="entry name" value="WW_DOMAIN_2"/>
    <property type="match status" value="1"/>
</dbReference>
<dbReference type="Gene3D" id="1.20.58.120">
    <property type="entry name" value="BAG domain"/>
    <property type="match status" value="1"/>
</dbReference>
<protein>
    <submittedName>
        <fullName evidence="4">BAG family molecular chaperone regulator 4</fullName>
    </submittedName>
</protein>
<evidence type="ECO:0000313" key="4">
    <source>
        <dbReference type="EMBL" id="KAL5109863.1"/>
    </source>
</evidence>
<dbReference type="SUPFAM" id="SSF63491">
    <property type="entry name" value="BAG domain"/>
    <property type="match status" value="1"/>
</dbReference>
<dbReference type="PROSITE" id="PS01159">
    <property type="entry name" value="WW_DOMAIN_1"/>
    <property type="match status" value="1"/>
</dbReference>
<gene>
    <name evidence="4" type="ORF">TcWFU_001864</name>
</gene>
<comment type="caution">
    <text evidence="4">The sequence shown here is derived from an EMBL/GenBank/DDBJ whole genome shotgun (WGS) entry which is preliminary data.</text>
</comment>
<sequence>MSVPQVDPIPDGWEMRLDETTQTYYFIDHKNQRTQWQHPVNKLIYRPAHSQPQVVLNGHQPTPIAINKQPIPNVKNARSQFQPTSASAETSSRIPTPSVVQGSASSEEPTQPSNIQEKLEEGDSDLSLITKVLERARPVIEEVDVFKGIVGDKNYLRLMETLEVLILELDGIGVDGQDNVRAARRAAVREIQQAIDILEFRGSVNTAEDTSSNNAEVGEAPPPPPSSSPPTESNT</sequence>
<feature type="compositionally biased region" description="Polar residues" evidence="1">
    <location>
        <begin position="204"/>
        <end position="215"/>
    </location>
</feature>
<keyword evidence="5" id="KW-1185">Reference proteome</keyword>
<accession>A0ABR4QJ82</accession>
<feature type="domain" description="BAG" evidence="3">
    <location>
        <begin position="125"/>
        <end position="202"/>
    </location>
</feature>
<dbReference type="InterPro" id="IPR036020">
    <property type="entry name" value="WW_dom_sf"/>
</dbReference>
<evidence type="ECO:0000259" key="2">
    <source>
        <dbReference type="PROSITE" id="PS50020"/>
    </source>
</evidence>
<reference evidence="4 5" key="1">
    <citation type="journal article" date="2022" name="Front. Cell. Infect. Microbiol.">
        <title>The Genomes of Two Strains of Taenia crassiceps the Animal Model for the Study of Human Cysticercosis.</title>
        <authorList>
            <person name="Bobes R.J."/>
            <person name="Estrada K."/>
            <person name="Rios-Valencia D.G."/>
            <person name="Calderon-Gallegos A."/>
            <person name="de la Torre P."/>
            <person name="Carrero J.C."/>
            <person name="Sanchez-Flores A."/>
            <person name="Laclette J.P."/>
        </authorList>
    </citation>
    <scope>NUCLEOTIDE SEQUENCE [LARGE SCALE GENOMIC DNA]</scope>
    <source>
        <strain evidence="4">WFUcys</strain>
    </source>
</reference>
<dbReference type="Pfam" id="PF00397">
    <property type="entry name" value="WW"/>
    <property type="match status" value="1"/>
</dbReference>
<dbReference type="SMART" id="SM00456">
    <property type="entry name" value="WW"/>
    <property type="match status" value="1"/>
</dbReference>
<proteinExistence type="predicted"/>
<dbReference type="InterPro" id="IPR003103">
    <property type="entry name" value="BAG_domain"/>
</dbReference>
<dbReference type="Proteomes" id="UP001651158">
    <property type="component" value="Unassembled WGS sequence"/>
</dbReference>
<evidence type="ECO:0000313" key="5">
    <source>
        <dbReference type="Proteomes" id="UP001651158"/>
    </source>
</evidence>
<feature type="region of interest" description="Disordered" evidence="1">
    <location>
        <begin position="66"/>
        <end position="115"/>
    </location>
</feature>
<name>A0ABR4QJ82_9CEST</name>
<feature type="compositionally biased region" description="Polar residues" evidence="1">
    <location>
        <begin position="76"/>
        <end position="115"/>
    </location>
</feature>
<evidence type="ECO:0000256" key="1">
    <source>
        <dbReference type="SAM" id="MobiDB-lite"/>
    </source>
</evidence>
<organism evidence="4 5">
    <name type="scientific">Taenia crassiceps</name>
    <dbReference type="NCBI Taxonomy" id="6207"/>
    <lineage>
        <taxon>Eukaryota</taxon>
        <taxon>Metazoa</taxon>
        <taxon>Spiralia</taxon>
        <taxon>Lophotrochozoa</taxon>
        <taxon>Platyhelminthes</taxon>
        <taxon>Cestoda</taxon>
        <taxon>Eucestoda</taxon>
        <taxon>Cyclophyllidea</taxon>
        <taxon>Taeniidae</taxon>
        <taxon>Taenia</taxon>
    </lineage>
</organism>
<dbReference type="CDD" id="cd00201">
    <property type="entry name" value="WW"/>
    <property type="match status" value="1"/>
</dbReference>